<dbReference type="InterPro" id="IPR027417">
    <property type="entry name" value="P-loop_NTPase"/>
</dbReference>
<feature type="transmembrane region" description="Helical" evidence="11">
    <location>
        <begin position="436"/>
        <end position="456"/>
    </location>
</feature>
<keyword evidence="4 11" id="KW-0812">Transmembrane</keyword>
<dbReference type="InterPro" id="IPR036640">
    <property type="entry name" value="ABC1_TM_sf"/>
</dbReference>
<dbReference type="PANTHER" id="PTHR24223:SF443">
    <property type="entry name" value="MULTIDRUG-RESISTANCE LIKE PROTEIN 1, ISOFORM I"/>
    <property type="match status" value="1"/>
</dbReference>
<dbReference type="Proteomes" id="UP001140094">
    <property type="component" value="Unassembled WGS sequence"/>
</dbReference>
<dbReference type="InterPro" id="IPR056227">
    <property type="entry name" value="TMD0_ABC"/>
</dbReference>
<feature type="transmembrane region" description="Helical" evidence="11">
    <location>
        <begin position="23"/>
        <end position="42"/>
    </location>
</feature>
<feature type="transmembrane region" description="Helical" evidence="11">
    <location>
        <begin position="91"/>
        <end position="113"/>
    </location>
</feature>
<dbReference type="FunFam" id="3.40.50.300:FF:000997">
    <property type="entry name" value="Multidrug resistance-associated protein 1"/>
    <property type="match status" value="1"/>
</dbReference>
<evidence type="ECO:0000256" key="4">
    <source>
        <dbReference type="ARBA" id="ARBA00022692"/>
    </source>
</evidence>
<dbReference type="PROSITE" id="PS50893">
    <property type="entry name" value="ABC_TRANSPORTER_2"/>
    <property type="match status" value="2"/>
</dbReference>
<dbReference type="InterPro" id="IPR044746">
    <property type="entry name" value="ABCC_6TM_D1"/>
</dbReference>
<dbReference type="PROSITE" id="PS50929">
    <property type="entry name" value="ABC_TM1F"/>
    <property type="match status" value="2"/>
</dbReference>
<organism evidence="14 15">
    <name type="scientific">Coemansia guatemalensis</name>
    <dbReference type="NCBI Taxonomy" id="2761395"/>
    <lineage>
        <taxon>Eukaryota</taxon>
        <taxon>Fungi</taxon>
        <taxon>Fungi incertae sedis</taxon>
        <taxon>Zoopagomycota</taxon>
        <taxon>Kickxellomycotina</taxon>
        <taxon>Kickxellomycetes</taxon>
        <taxon>Kickxellales</taxon>
        <taxon>Kickxellaceae</taxon>
        <taxon>Coemansia</taxon>
    </lineage>
</organism>
<comment type="caution">
    <text evidence="14">The sequence shown here is derived from an EMBL/GenBank/DDBJ whole genome shotgun (WGS) entry which is preliminary data.</text>
</comment>
<dbReference type="FunFam" id="1.20.1560.10:FF:000010">
    <property type="entry name" value="Multidrug resistance-associated ABC transporter"/>
    <property type="match status" value="1"/>
</dbReference>
<keyword evidence="6" id="KW-0547">Nucleotide-binding</keyword>
<dbReference type="FunFam" id="3.40.50.300:FF:000074">
    <property type="entry name" value="Multidrug resistance-associated protein 5 isoform 1"/>
    <property type="match status" value="1"/>
</dbReference>
<keyword evidence="15" id="KW-1185">Reference proteome</keyword>
<feature type="transmembrane region" description="Helical" evidence="11">
    <location>
        <begin position="54"/>
        <end position="79"/>
    </location>
</feature>
<evidence type="ECO:0000256" key="9">
    <source>
        <dbReference type="ARBA" id="ARBA00023136"/>
    </source>
</evidence>
<dbReference type="Pfam" id="PF24357">
    <property type="entry name" value="TMD0_ABC"/>
    <property type="match status" value="1"/>
</dbReference>
<dbReference type="Pfam" id="PF00664">
    <property type="entry name" value="ABC_membrane"/>
    <property type="match status" value="2"/>
</dbReference>
<protein>
    <recommendedName>
        <fullName evidence="16">P-loop containing nucleoside triphosphate hydrolase protein</fullName>
    </recommendedName>
</protein>
<dbReference type="Pfam" id="PF00005">
    <property type="entry name" value="ABC_tran"/>
    <property type="match status" value="2"/>
</dbReference>
<evidence type="ECO:0008006" key="16">
    <source>
        <dbReference type="Google" id="ProtNLM"/>
    </source>
</evidence>
<evidence type="ECO:0000256" key="6">
    <source>
        <dbReference type="ARBA" id="ARBA00022741"/>
    </source>
</evidence>
<dbReference type="GO" id="GO:0016887">
    <property type="term" value="F:ATP hydrolysis activity"/>
    <property type="evidence" value="ECO:0007669"/>
    <property type="project" value="InterPro"/>
</dbReference>
<dbReference type="InterPro" id="IPR011527">
    <property type="entry name" value="ABC1_TM_dom"/>
</dbReference>
<proteinExistence type="inferred from homology"/>
<evidence type="ECO:0000313" key="15">
    <source>
        <dbReference type="Proteomes" id="UP001140094"/>
    </source>
</evidence>
<dbReference type="PROSITE" id="PS00211">
    <property type="entry name" value="ABC_TRANSPORTER_1"/>
    <property type="match status" value="2"/>
</dbReference>
<evidence type="ECO:0000259" key="12">
    <source>
        <dbReference type="PROSITE" id="PS50893"/>
    </source>
</evidence>
<feature type="region of interest" description="Disordered" evidence="10">
    <location>
        <begin position="895"/>
        <end position="921"/>
    </location>
</feature>
<dbReference type="SUPFAM" id="SSF90123">
    <property type="entry name" value="ABC transporter transmembrane region"/>
    <property type="match status" value="2"/>
</dbReference>
<evidence type="ECO:0000256" key="8">
    <source>
        <dbReference type="ARBA" id="ARBA00022989"/>
    </source>
</evidence>
<dbReference type="InterPro" id="IPR017871">
    <property type="entry name" value="ABC_transporter-like_CS"/>
</dbReference>
<keyword evidence="8 11" id="KW-1133">Transmembrane helix</keyword>
<feature type="domain" description="ABC transporter" evidence="12">
    <location>
        <begin position="1272"/>
        <end position="1506"/>
    </location>
</feature>
<evidence type="ECO:0000256" key="7">
    <source>
        <dbReference type="ARBA" id="ARBA00022840"/>
    </source>
</evidence>
<evidence type="ECO:0000256" key="3">
    <source>
        <dbReference type="ARBA" id="ARBA00022448"/>
    </source>
</evidence>
<dbReference type="CDD" id="cd18580">
    <property type="entry name" value="ABC_6TM_ABCC_D2"/>
    <property type="match status" value="1"/>
</dbReference>
<dbReference type="GO" id="GO:0000329">
    <property type="term" value="C:fungal-type vacuole membrane"/>
    <property type="evidence" value="ECO:0007669"/>
    <property type="project" value="UniProtKB-ARBA"/>
</dbReference>
<evidence type="ECO:0000313" key="14">
    <source>
        <dbReference type="EMBL" id="KAJ2807779.1"/>
    </source>
</evidence>
<dbReference type="CDD" id="cd03244">
    <property type="entry name" value="ABCC_MRP_domain2"/>
    <property type="match status" value="1"/>
</dbReference>
<dbReference type="SMART" id="SM00382">
    <property type="entry name" value="AAA"/>
    <property type="match status" value="2"/>
</dbReference>
<dbReference type="OrthoDB" id="6500128at2759"/>
<feature type="transmembrane region" description="Helical" evidence="11">
    <location>
        <begin position="940"/>
        <end position="965"/>
    </location>
</feature>
<feature type="transmembrane region" description="Helical" evidence="11">
    <location>
        <begin position="517"/>
        <end position="540"/>
    </location>
</feature>
<evidence type="ECO:0000256" key="2">
    <source>
        <dbReference type="ARBA" id="ARBA00009726"/>
    </source>
</evidence>
<feature type="domain" description="ABC transmembrane type-1" evidence="13">
    <location>
        <begin position="946"/>
        <end position="1234"/>
    </location>
</feature>
<evidence type="ECO:0000256" key="5">
    <source>
        <dbReference type="ARBA" id="ARBA00022737"/>
    </source>
</evidence>
<dbReference type="InterPro" id="IPR003439">
    <property type="entry name" value="ABC_transporter-like_ATP-bd"/>
</dbReference>
<keyword evidence="3" id="KW-0813">Transport</keyword>
<evidence type="ECO:0000256" key="11">
    <source>
        <dbReference type="SAM" id="Phobius"/>
    </source>
</evidence>
<dbReference type="InterPro" id="IPR044726">
    <property type="entry name" value="ABCC_6TM_D2"/>
</dbReference>
<keyword evidence="7" id="KW-0067">ATP-binding</keyword>
<sequence>MCLSSEGWGPISPINPAHLTTCFQHGLLAPCLNALFLVAAAVRMRRLSTMPPLPAALVTGWIFSAKLLLASAVLLASAAELVAMAIHFPYINIYTISLTLQTTAVAVAVWLHYKEQLHNRIASTPLLLFWLFSILLSLLRLRTAASFDYVNDFNGLAYPVALFALAALAVFALECQPKPDELFEASSDDTDDVDNSGFGKLEDCDDDYCTAGSPEERANVFSRYTYTWVGSLLQKGYHKQLNLEDIWKLTGQYRPDVVHARFQHNWQKELESSSPSLFRATVRTYWKIWALAGIHEFLRAISIFVRLWLTSLLIEFAATYGTDQGSPIEYGYFYAVALFVMSCELNNALRLNWTHAQRLKTFIRTSYMTAVYQKTLALSNDARQKYDIGSIVTHMSIDSESVATFFEDSQDVWCCPLIITISMLGLYRLLGWSTLVGIGIMFASMPIMSQIGQIISARSKRLMGYRDQRMGIMNEIITGIRVIKMYAWESSFIQRINDVRITLELSIIRKNNVLKTFLQSTATLVPFMVSLATFGAYSLFDNKTHGPLNAQLVFIGMPLLTIIRLALTRLPRIIPSISTARASLRRLSDFLTSSEIDFCAIDRQPYDRDSLDSSAGDVLLSITSASFKWSSLDAPALRDINIQCKRSELVAVIGRVGSGKSSLVSAILGDMIKCAGEVTVRGSIAYVAQQPWILNATLRDNILFGSDYNEEFYEQVIGACALRQDVDALSAGDTTEIGERGINLSGGQKMRVSLARAIYARADVYILDDPLAAVDAHVSKHIFTHVIGPQGMLRERARILVTNAVQYMNSVDNIVMLRDGRVIEQGSSSQAMDRQGDIFEFIHQHIKSEDLTADSSVVSVAELNGGNPDANKCQSVPAEQQRVHTNTRAAIDNPTIRGKTTTQNAPEDQAGDAGRTMTTESRHKGKVEWRIYNAYIKASGVGNVSIVGITFLIAIAGEVCINLWLRHWTSSNTRTAEDKMQDTAKSALYYLLVYGALGMANVLVTLLQEFYVWIKCATRSSTVVHQNMLTGVLRSPTSFFDTTPTGRILNRFSADMQKCDEELPKNISILLSRLVSLMLALVIVGISTPLMLVMFPALAVVGLHYQRLYIRSSREIRRLDSTTRSPIYAHFQESAGGISTIRAFGQQSRFIAMNEHHIGQHIRVDNAYLLLSQWLAMRLETIGNIVTLGTALLAVASIHYSGIGDPNTVGLAISSTLILCGAVNWSIRYYGEVQICMAHLERATEYAELTPEADNVIEDHRPKEAWPKQGMVEFKDYSMRYRGGLDLVLKDLSFRVLPGQKVGIVGRTGAGKSSLTLALFRIIEAAGGQILLDGEDISKYGLFDVRSKLSIIPQDPVLFAGTVRENLDPFNSYSDQDIWRALEQAHLADYIRSKDERLEFMVTQSGENFSVGQRQLICLARALLKHAKVLVLDEATAAIDNTTDAIIQQTIRSEFRDCTVLTIAHRLDTVIDSDMVLVIDGGQLAEYDTPQNLLANNDSIFTKLVDEAQSSNLK</sequence>
<feature type="transmembrane region" description="Helical" evidence="11">
    <location>
        <begin position="155"/>
        <end position="173"/>
    </location>
</feature>
<feature type="transmembrane region" description="Helical" evidence="11">
    <location>
        <begin position="297"/>
        <end position="318"/>
    </location>
</feature>
<feature type="transmembrane region" description="Helical" evidence="11">
    <location>
        <begin position="125"/>
        <end position="143"/>
    </location>
</feature>
<accession>A0A9W8HXK9</accession>
<dbReference type="GO" id="GO:0005524">
    <property type="term" value="F:ATP binding"/>
    <property type="evidence" value="ECO:0007669"/>
    <property type="project" value="UniProtKB-KW"/>
</dbReference>
<feature type="domain" description="ABC transmembrane type-1" evidence="13">
    <location>
        <begin position="363"/>
        <end position="579"/>
    </location>
</feature>
<feature type="domain" description="ABC transporter" evidence="12">
    <location>
        <begin position="620"/>
        <end position="844"/>
    </location>
</feature>
<dbReference type="CDD" id="cd18579">
    <property type="entry name" value="ABC_6TM_ABCC_D1"/>
    <property type="match status" value="1"/>
</dbReference>
<keyword evidence="5" id="KW-0677">Repeat</keyword>
<feature type="transmembrane region" description="Helical" evidence="11">
    <location>
        <begin position="546"/>
        <end position="567"/>
    </location>
</feature>
<keyword evidence="9 11" id="KW-0472">Membrane</keyword>
<dbReference type="GO" id="GO:0140359">
    <property type="term" value="F:ABC-type transporter activity"/>
    <property type="evidence" value="ECO:0007669"/>
    <property type="project" value="InterPro"/>
</dbReference>
<reference evidence="14" key="1">
    <citation type="submission" date="2022-07" db="EMBL/GenBank/DDBJ databases">
        <title>Phylogenomic reconstructions and comparative analyses of Kickxellomycotina fungi.</title>
        <authorList>
            <person name="Reynolds N.K."/>
            <person name="Stajich J.E."/>
            <person name="Barry K."/>
            <person name="Grigoriev I.V."/>
            <person name="Crous P."/>
            <person name="Smith M.E."/>
        </authorList>
    </citation>
    <scope>NUCLEOTIDE SEQUENCE</scope>
    <source>
        <strain evidence="14">NRRL 1565</strain>
    </source>
</reference>
<dbReference type="Gene3D" id="1.20.1560.10">
    <property type="entry name" value="ABC transporter type 1, transmembrane domain"/>
    <property type="match status" value="2"/>
</dbReference>
<dbReference type="CDD" id="cd03250">
    <property type="entry name" value="ABCC_MRP_domain1"/>
    <property type="match status" value="1"/>
</dbReference>
<feature type="transmembrane region" description="Helical" evidence="11">
    <location>
        <begin position="1209"/>
        <end position="1227"/>
    </location>
</feature>
<comment type="similarity">
    <text evidence="2">Belongs to the ABC transporter superfamily. ABCC family. Conjugate transporter (TC 3.A.1.208) subfamily.</text>
</comment>
<name>A0A9W8HXK9_9FUNG</name>
<comment type="subcellular location">
    <subcellularLocation>
        <location evidence="1">Vacuole membrane</location>
        <topology evidence="1">Multi-pass membrane protein</topology>
    </subcellularLocation>
</comment>
<dbReference type="Gene3D" id="3.40.50.300">
    <property type="entry name" value="P-loop containing nucleotide triphosphate hydrolases"/>
    <property type="match status" value="2"/>
</dbReference>
<dbReference type="InterPro" id="IPR050173">
    <property type="entry name" value="ABC_transporter_C-like"/>
</dbReference>
<dbReference type="SUPFAM" id="SSF52540">
    <property type="entry name" value="P-loop containing nucleoside triphosphate hydrolases"/>
    <property type="match status" value="2"/>
</dbReference>
<feature type="transmembrane region" description="Helical" evidence="11">
    <location>
        <begin position="1182"/>
        <end position="1203"/>
    </location>
</feature>
<feature type="transmembrane region" description="Helical" evidence="11">
    <location>
        <begin position="987"/>
        <end position="1007"/>
    </location>
</feature>
<dbReference type="InterPro" id="IPR003593">
    <property type="entry name" value="AAA+_ATPase"/>
</dbReference>
<gene>
    <name evidence="14" type="ORF">H4R20_001139</name>
</gene>
<evidence type="ECO:0000256" key="1">
    <source>
        <dbReference type="ARBA" id="ARBA00004128"/>
    </source>
</evidence>
<dbReference type="EMBL" id="JANBUO010000086">
    <property type="protein sequence ID" value="KAJ2807779.1"/>
    <property type="molecule type" value="Genomic_DNA"/>
</dbReference>
<dbReference type="PANTHER" id="PTHR24223">
    <property type="entry name" value="ATP-BINDING CASSETTE SUB-FAMILY C"/>
    <property type="match status" value="1"/>
</dbReference>
<evidence type="ECO:0000259" key="13">
    <source>
        <dbReference type="PROSITE" id="PS50929"/>
    </source>
</evidence>
<feature type="transmembrane region" description="Helical" evidence="11">
    <location>
        <begin position="330"/>
        <end position="349"/>
    </location>
</feature>
<evidence type="ECO:0000256" key="10">
    <source>
        <dbReference type="SAM" id="MobiDB-lite"/>
    </source>
</evidence>